<name>A0A086TG65_HAPC1</name>
<organism evidence="1 2">
    <name type="scientific">Hapsidospora chrysogenum (strain ATCC 11550 / CBS 779.69 / DSM 880 / IAM 14645 / JCM 23072 / IMI 49137)</name>
    <name type="common">Acremonium chrysogenum</name>
    <dbReference type="NCBI Taxonomy" id="857340"/>
    <lineage>
        <taxon>Eukaryota</taxon>
        <taxon>Fungi</taxon>
        <taxon>Dikarya</taxon>
        <taxon>Ascomycota</taxon>
        <taxon>Pezizomycotina</taxon>
        <taxon>Sordariomycetes</taxon>
        <taxon>Hypocreomycetidae</taxon>
        <taxon>Hypocreales</taxon>
        <taxon>Bionectriaceae</taxon>
        <taxon>Hapsidospora</taxon>
    </lineage>
</organism>
<dbReference type="HOGENOM" id="CLU_043196_1_1_1"/>
<evidence type="ECO:0000313" key="1">
    <source>
        <dbReference type="EMBL" id="KFH48347.1"/>
    </source>
</evidence>
<keyword evidence="2" id="KW-1185">Reference proteome</keyword>
<accession>A0A086TG65</accession>
<dbReference type="SUPFAM" id="SSF56112">
    <property type="entry name" value="Protein kinase-like (PK-like)"/>
    <property type="match status" value="1"/>
</dbReference>
<gene>
    <name evidence="1" type="ORF">ACRE_008720</name>
</gene>
<dbReference type="Proteomes" id="UP000029964">
    <property type="component" value="Unassembled WGS sequence"/>
</dbReference>
<dbReference type="PANTHER" id="PTHR21310">
    <property type="entry name" value="AMINOGLYCOSIDE PHOSPHOTRANSFERASE-RELATED-RELATED"/>
    <property type="match status" value="1"/>
</dbReference>
<dbReference type="STRING" id="857340.A0A086TG65"/>
<proteinExistence type="predicted"/>
<dbReference type="EMBL" id="JPKY01000004">
    <property type="protein sequence ID" value="KFH48347.1"/>
    <property type="molecule type" value="Genomic_DNA"/>
</dbReference>
<dbReference type="InterPro" id="IPR051678">
    <property type="entry name" value="AGP_Transferase"/>
</dbReference>
<comment type="caution">
    <text evidence="1">The sequence shown here is derived from an EMBL/GenBank/DDBJ whole genome shotgun (WGS) entry which is preliminary data.</text>
</comment>
<dbReference type="AlphaFoldDB" id="A0A086TG65"/>
<dbReference type="PANTHER" id="PTHR21310:SF15">
    <property type="entry name" value="AMINOGLYCOSIDE PHOSPHOTRANSFERASE DOMAIN-CONTAINING PROTEIN"/>
    <property type="match status" value="1"/>
</dbReference>
<sequence>MKKDKVYSFAKFNLDALLSLSEKLRGRPCTCDVSQMPKSGSLNWVIFISFDDGLEWVFRSPRDGFHSFYSNETSSKILASEASTLMYLNTHTSVPVPEVYSYSESSDNEIGVPYILQSKASGRSLASYNWSGLPDEEVQVSGIHHPPPLALSDKDREKVMSQLGAIMSELSDHPFEKIGSLFSDDGAGGYNIGECLSISLTWQDRDSLEERDRGPFHEERSYLESLISAFTMHAKELPLAPHIFTAPVPDEQDYQSRSSLRAAGGRWNNFVAIGAKIDSGKNRLLYCIAGQFLREMIPHLLSGLSSFTLSHPDLHLGNIYVDDDFNITSIIDWSSSSSGPITELLATPPLASSAEPAAEFLVAAFRSGFRQRGSRIVPDPTHAHLWEISERLWYFTRLVRLLSKNDYDHFRRLFELVYKTSADEAGDGRGLLWLFHERASRDENKALLAELQEEDMTREELEKEERARFPPSRTVDSDVLAVARKLTLMSEMNPLFFADHRLWKWVEEARQTDGPL</sequence>
<reference evidence="2" key="1">
    <citation type="journal article" date="2014" name="Genome Announc.">
        <title>Genome sequence and annotation of Acremonium chrysogenum, producer of the beta-lactam antibiotic cephalosporin C.</title>
        <authorList>
            <person name="Terfehr D."/>
            <person name="Dahlmann T.A."/>
            <person name="Specht T."/>
            <person name="Zadra I."/>
            <person name="Kuernsteiner H."/>
            <person name="Kueck U."/>
        </authorList>
    </citation>
    <scope>NUCLEOTIDE SEQUENCE [LARGE SCALE GENOMIC DNA]</scope>
    <source>
        <strain evidence="2">ATCC 11550 / CBS 779.69 / DSM 880 / IAM 14645 / JCM 23072 / IMI 49137</strain>
    </source>
</reference>
<dbReference type="OrthoDB" id="5327538at2759"/>
<dbReference type="InterPro" id="IPR011009">
    <property type="entry name" value="Kinase-like_dom_sf"/>
</dbReference>
<evidence type="ECO:0000313" key="2">
    <source>
        <dbReference type="Proteomes" id="UP000029964"/>
    </source>
</evidence>
<protein>
    <submittedName>
        <fullName evidence="1">Uncharacterized protein</fullName>
    </submittedName>
</protein>